<comment type="similarity">
    <text evidence="2 10">Belongs to the FliR/MopE/SpaR family.</text>
</comment>
<keyword evidence="11" id="KW-0282">Flagellum</keyword>
<keyword evidence="11" id="KW-0966">Cell projection</keyword>
<evidence type="ECO:0000256" key="8">
    <source>
        <dbReference type="ARBA" id="ARBA00023143"/>
    </source>
</evidence>
<evidence type="ECO:0000256" key="3">
    <source>
        <dbReference type="ARBA" id="ARBA00021717"/>
    </source>
</evidence>
<dbReference type="KEGG" id="phao:HF685_00825"/>
<dbReference type="GO" id="GO:0005886">
    <property type="term" value="C:plasma membrane"/>
    <property type="evidence" value="ECO:0007669"/>
    <property type="project" value="UniProtKB-SubCell"/>
</dbReference>
<keyword evidence="4 10" id="KW-1003">Cell membrane</keyword>
<evidence type="ECO:0000256" key="5">
    <source>
        <dbReference type="ARBA" id="ARBA00022692"/>
    </source>
</evidence>
<name>A0A6H2DIL2_9SPHN</name>
<evidence type="ECO:0000256" key="7">
    <source>
        <dbReference type="ARBA" id="ARBA00023136"/>
    </source>
</evidence>
<proteinExistence type="inferred from homology"/>
<gene>
    <name evidence="11" type="primary">fliR</name>
    <name evidence="11" type="ORF">HF685_00825</name>
</gene>
<dbReference type="GO" id="GO:0006605">
    <property type="term" value="P:protein targeting"/>
    <property type="evidence" value="ECO:0007669"/>
    <property type="project" value="UniProtKB-UniRule"/>
</dbReference>
<evidence type="ECO:0000256" key="6">
    <source>
        <dbReference type="ARBA" id="ARBA00022989"/>
    </source>
</evidence>
<keyword evidence="5 10" id="KW-0812">Transmembrane</keyword>
<evidence type="ECO:0000313" key="11">
    <source>
        <dbReference type="EMBL" id="QJB68028.1"/>
    </source>
</evidence>
<feature type="transmembrane region" description="Helical" evidence="10">
    <location>
        <begin position="213"/>
        <end position="239"/>
    </location>
</feature>
<dbReference type="Pfam" id="PF01311">
    <property type="entry name" value="Bac_export_1"/>
    <property type="match status" value="1"/>
</dbReference>
<evidence type="ECO:0000256" key="2">
    <source>
        <dbReference type="ARBA" id="ARBA00009772"/>
    </source>
</evidence>
<dbReference type="GO" id="GO:0044780">
    <property type="term" value="P:bacterial-type flagellum assembly"/>
    <property type="evidence" value="ECO:0007669"/>
    <property type="project" value="UniProtKB-UniRule"/>
</dbReference>
<organism evidence="11 12">
    <name type="scientific">Parasphingorhabdus halotolerans</name>
    <dbReference type="NCBI Taxonomy" id="2725558"/>
    <lineage>
        <taxon>Bacteria</taxon>
        <taxon>Pseudomonadati</taxon>
        <taxon>Pseudomonadota</taxon>
        <taxon>Alphaproteobacteria</taxon>
        <taxon>Sphingomonadales</taxon>
        <taxon>Sphingomonadaceae</taxon>
        <taxon>Parasphingorhabdus</taxon>
    </lineage>
</organism>
<dbReference type="Proteomes" id="UP000501600">
    <property type="component" value="Chromosome"/>
</dbReference>
<dbReference type="PRINTS" id="PR00953">
    <property type="entry name" value="TYPE3IMRPROT"/>
</dbReference>
<feature type="transmembrane region" description="Helical" evidence="10">
    <location>
        <begin position="177"/>
        <end position="201"/>
    </location>
</feature>
<feature type="transmembrane region" description="Helical" evidence="10">
    <location>
        <begin position="80"/>
        <end position="100"/>
    </location>
</feature>
<dbReference type="PANTHER" id="PTHR30065:SF8">
    <property type="entry name" value="FLAGELLAR BIOSYNTHETIC PROTEIN FLIR"/>
    <property type="match status" value="1"/>
</dbReference>
<comment type="function">
    <text evidence="1 10">Role in flagellar biosynthesis.</text>
</comment>
<dbReference type="AlphaFoldDB" id="A0A6H2DIL2"/>
<dbReference type="GO" id="GO:0009425">
    <property type="term" value="C:bacterial-type flagellum basal body"/>
    <property type="evidence" value="ECO:0007669"/>
    <property type="project" value="UniProtKB-SubCell"/>
</dbReference>
<dbReference type="NCBIfam" id="TIGR01400">
    <property type="entry name" value="fliR"/>
    <property type="match status" value="1"/>
</dbReference>
<feature type="transmembrane region" description="Helical" evidence="10">
    <location>
        <begin position="13"/>
        <end position="33"/>
    </location>
</feature>
<keyword evidence="11" id="KW-0969">Cilium</keyword>
<feature type="transmembrane region" description="Helical" evidence="10">
    <location>
        <begin position="130"/>
        <end position="157"/>
    </location>
</feature>
<dbReference type="EMBL" id="CP051217">
    <property type="protein sequence ID" value="QJB68028.1"/>
    <property type="molecule type" value="Genomic_DNA"/>
</dbReference>
<keyword evidence="8 10" id="KW-0975">Bacterial flagellum</keyword>
<evidence type="ECO:0000256" key="9">
    <source>
        <dbReference type="NCBIfam" id="TIGR01400"/>
    </source>
</evidence>
<evidence type="ECO:0000256" key="4">
    <source>
        <dbReference type="ARBA" id="ARBA00022475"/>
    </source>
</evidence>
<dbReference type="RefSeq" id="WP_168817754.1">
    <property type="nucleotide sequence ID" value="NZ_CP051217.1"/>
</dbReference>
<protein>
    <recommendedName>
        <fullName evidence="3 9">Flagellar biosynthetic protein FliR</fullName>
    </recommendedName>
</protein>
<dbReference type="InterPro" id="IPR006303">
    <property type="entry name" value="FliR"/>
</dbReference>
<keyword evidence="6 10" id="KW-1133">Transmembrane helix</keyword>
<evidence type="ECO:0000313" key="12">
    <source>
        <dbReference type="Proteomes" id="UP000501600"/>
    </source>
</evidence>
<accession>A0A6H2DIL2</accession>
<keyword evidence="12" id="KW-1185">Reference proteome</keyword>
<evidence type="ECO:0000256" key="10">
    <source>
        <dbReference type="RuleBase" id="RU362071"/>
    </source>
</evidence>
<dbReference type="InterPro" id="IPR002010">
    <property type="entry name" value="T3SS_IM_R"/>
</dbReference>
<dbReference type="PANTHER" id="PTHR30065">
    <property type="entry name" value="FLAGELLAR BIOSYNTHETIC PROTEIN FLIR"/>
    <property type="match status" value="1"/>
</dbReference>
<sequence length="260" mass="26670">MIAPGFAEFESQMWMWLMAMIRPGAAMVVAPIFGAANIPIQIRIILAFMIGMVATNSVAFDLPSETAISLGNSLFVMGEVVTGLAIGFALQLGYSSVLIAGETISNAMGLGFASMSDPQTGQSTPVIGQFLTIFATLLLLAIDGHLLLIATIVKSYAALPPGFAMMGPDMLYSMVQFGGTLFSMGLLIALPVGGALILVQLMMGFLARTAPALNLFAVGIPVTITVGLVALAVTAPIIADAVIMGLGMGLDQAALVAGGG</sequence>
<feature type="transmembrane region" description="Helical" evidence="10">
    <location>
        <begin position="40"/>
        <end position="60"/>
    </location>
</feature>
<reference evidence="11 12" key="1">
    <citation type="submission" date="2020-04" db="EMBL/GenBank/DDBJ databases">
        <title>Genome sequence for Sphingorhabdus sp. strain M1.</title>
        <authorList>
            <person name="Park S.-J."/>
        </authorList>
    </citation>
    <scope>NUCLEOTIDE SEQUENCE [LARGE SCALE GENOMIC DNA]</scope>
    <source>
        <strain evidence="11 12">JK6</strain>
    </source>
</reference>
<evidence type="ECO:0000256" key="1">
    <source>
        <dbReference type="ARBA" id="ARBA00002578"/>
    </source>
</evidence>
<comment type="subcellular location">
    <subcellularLocation>
        <location evidence="10">Cell membrane</location>
        <topology evidence="10">Multi-pass membrane protein</topology>
    </subcellularLocation>
    <subcellularLocation>
        <location evidence="10">Bacterial flagellum basal body</location>
    </subcellularLocation>
</comment>
<keyword evidence="7 10" id="KW-0472">Membrane</keyword>